<evidence type="ECO:0000313" key="2">
    <source>
        <dbReference type="EMBL" id="OWK45102.1"/>
    </source>
</evidence>
<evidence type="ECO:0000256" key="1">
    <source>
        <dbReference type="SAM" id="MobiDB-lite"/>
    </source>
</evidence>
<dbReference type="EMBL" id="NIDE01000002">
    <property type="protein sequence ID" value="OWK45102.1"/>
    <property type="molecule type" value="Genomic_DNA"/>
</dbReference>
<organism evidence="2 3">
    <name type="scientific">Fimbriiglobus ruber</name>
    <dbReference type="NCBI Taxonomy" id="1908690"/>
    <lineage>
        <taxon>Bacteria</taxon>
        <taxon>Pseudomonadati</taxon>
        <taxon>Planctomycetota</taxon>
        <taxon>Planctomycetia</taxon>
        <taxon>Gemmatales</taxon>
        <taxon>Gemmataceae</taxon>
        <taxon>Fimbriiglobus</taxon>
    </lineage>
</organism>
<evidence type="ECO:0008006" key="4">
    <source>
        <dbReference type="Google" id="ProtNLM"/>
    </source>
</evidence>
<name>A0A225DUL8_9BACT</name>
<keyword evidence="3" id="KW-1185">Reference proteome</keyword>
<protein>
    <recommendedName>
        <fullName evidence="4">Carboxypeptidase regulatory-like domain-containing protein</fullName>
    </recommendedName>
</protein>
<comment type="caution">
    <text evidence="2">The sequence shown here is derived from an EMBL/GenBank/DDBJ whole genome shotgun (WGS) entry which is preliminary data.</text>
</comment>
<dbReference type="AlphaFoldDB" id="A0A225DUL8"/>
<dbReference type="Proteomes" id="UP000214646">
    <property type="component" value="Unassembled WGS sequence"/>
</dbReference>
<gene>
    <name evidence="2" type="ORF">FRUB_01433</name>
</gene>
<sequence>MTYQGEAVTEGCVIFTDNVRGAAYVAPLDANGKFELQVARGFGVPSGKYVVMIQPPRAMPSMDPMKNLAGPSGKKDYKNIPTKYRDEKTSGLEAVVVSGPNNSFDLDMK</sequence>
<evidence type="ECO:0000313" key="3">
    <source>
        <dbReference type="Proteomes" id="UP000214646"/>
    </source>
</evidence>
<reference evidence="3" key="1">
    <citation type="submission" date="2017-06" db="EMBL/GenBank/DDBJ databases">
        <title>Genome analysis of Fimbriiglobus ruber SP5, the first member of the order Planctomycetales with confirmed chitinolytic capability.</title>
        <authorList>
            <person name="Ravin N.V."/>
            <person name="Rakitin A.L."/>
            <person name="Ivanova A.A."/>
            <person name="Beletsky A.V."/>
            <person name="Kulichevskaya I.S."/>
            <person name="Mardanov A.V."/>
            <person name="Dedysh S.N."/>
        </authorList>
    </citation>
    <scope>NUCLEOTIDE SEQUENCE [LARGE SCALE GENOMIC DNA]</scope>
    <source>
        <strain evidence="3">SP5</strain>
    </source>
</reference>
<accession>A0A225DUL8</accession>
<feature type="region of interest" description="Disordered" evidence="1">
    <location>
        <begin position="61"/>
        <end position="80"/>
    </location>
</feature>
<proteinExistence type="predicted"/>